<sequence length="109" mass="12820">MTHDEIYEGRVARDKRNYPVMTHDELLAKIEKEHWHLFNFHWEDQSDEAIAFRGAVLKITRERRAVVELHKPYYMGEACDCCEGSWDCLECSTITYPCPTIQAIEKELG</sequence>
<dbReference type="EMBL" id="LR797196">
    <property type="protein sequence ID" value="CAB4193147.1"/>
    <property type="molecule type" value="Genomic_DNA"/>
</dbReference>
<evidence type="ECO:0000313" key="2">
    <source>
        <dbReference type="EMBL" id="CAB4175051.1"/>
    </source>
</evidence>
<evidence type="ECO:0000313" key="3">
    <source>
        <dbReference type="EMBL" id="CAB4179191.1"/>
    </source>
</evidence>
<protein>
    <submittedName>
        <fullName evidence="2">Uncharacterized protein</fullName>
    </submittedName>
</protein>
<dbReference type="EMBL" id="LR796924">
    <property type="protein sequence ID" value="CAB4175051.1"/>
    <property type="molecule type" value="Genomic_DNA"/>
</dbReference>
<dbReference type="EMBL" id="LR796979">
    <property type="protein sequence ID" value="CAB4179191.1"/>
    <property type="molecule type" value="Genomic_DNA"/>
</dbReference>
<name>A0A6J5Q073_9CAUD</name>
<evidence type="ECO:0000313" key="1">
    <source>
        <dbReference type="EMBL" id="CAB4167016.1"/>
    </source>
</evidence>
<accession>A0A6J5Q073</accession>
<dbReference type="EMBL" id="LR798433">
    <property type="protein sequence ID" value="CAB5231578.1"/>
    <property type="molecule type" value="Genomic_DNA"/>
</dbReference>
<proteinExistence type="predicted"/>
<dbReference type="EMBL" id="LR796798">
    <property type="protein sequence ID" value="CAB4167016.1"/>
    <property type="molecule type" value="Genomic_DNA"/>
</dbReference>
<gene>
    <name evidence="3" type="ORF">UFOVP1034_43</name>
    <name evidence="4" type="ORF">UFOVP1177_43</name>
    <name evidence="5" type="ORF">UFOVP1243_30</name>
    <name evidence="6" type="ORF">UFOVP1581_115</name>
    <name evidence="1" type="ORF">UFOVP854_115</name>
    <name evidence="2" type="ORF">UFOVP964_115</name>
</gene>
<dbReference type="EMBL" id="LR797132">
    <property type="protein sequence ID" value="CAB4189087.1"/>
    <property type="molecule type" value="Genomic_DNA"/>
</dbReference>
<organism evidence="2">
    <name type="scientific">uncultured Caudovirales phage</name>
    <dbReference type="NCBI Taxonomy" id="2100421"/>
    <lineage>
        <taxon>Viruses</taxon>
        <taxon>Duplodnaviria</taxon>
        <taxon>Heunggongvirae</taxon>
        <taxon>Uroviricota</taxon>
        <taxon>Caudoviricetes</taxon>
        <taxon>Peduoviridae</taxon>
        <taxon>Maltschvirus</taxon>
        <taxon>Maltschvirus maltsch</taxon>
    </lineage>
</organism>
<evidence type="ECO:0000313" key="4">
    <source>
        <dbReference type="EMBL" id="CAB4189087.1"/>
    </source>
</evidence>
<evidence type="ECO:0000313" key="6">
    <source>
        <dbReference type="EMBL" id="CAB5231578.1"/>
    </source>
</evidence>
<evidence type="ECO:0000313" key="5">
    <source>
        <dbReference type="EMBL" id="CAB4193147.1"/>
    </source>
</evidence>
<reference evidence="2" key="1">
    <citation type="submission" date="2020-05" db="EMBL/GenBank/DDBJ databases">
        <authorList>
            <person name="Chiriac C."/>
            <person name="Salcher M."/>
            <person name="Ghai R."/>
            <person name="Kavagutti S V."/>
        </authorList>
    </citation>
    <scope>NUCLEOTIDE SEQUENCE</scope>
</reference>